<keyword evidence="1" id="KW-1133">Transmembrane helix</keyword>
<name>A0A9E7R5P0_9EURY</name>
<feature type="transmembrane region" description="Helical" evidence="1">
    <location>
        <begin position="35"/>
        <end position="54"/>
    </location>
</feature>
<feature type="transmembrane region" description="Helical" evidence="1">
    <location>
        <begin position="12"/>
        <end position="28"/>
    </location>
</feature>
<keyword evidence="3" id="KW-1185">Reference proteome</keyword>
<sequence length="267" mass="27230">MPLADPTPLHLLASLGTAAFVLVLLVVLRPPVTRATPVAFTPWACVAAFTHYLALEGIYPPTVEPLFGGTLVGPTVFALAGGLWLLFRGLAVVRDREERGVYLAASGAGVALGLGVVTVSTLSFQRGDAFVLVGVPTLALVLSGVGYLSLGLVDPPGFARARLAGYLVAFAQTFDGVASALLVDGLGREVTRPSVEVAFAIAGTVGSPELLGVGWLLVVPRLVLSLVAVAALTRGSVETEVYRVLALAVLVAAGVAPGVTAILEATG</sequence>
<dbReference type="Proteomes" id="UP001057580">
    <property type="component" value="Chromosome"/>
</dbReference>
<feature type="transmembrane region" description="Helical" evidence="1">
    <location>
        <begin position="66"/>
        <end position="87"/>
    </location>
</feature>
<feature type="transmembrane region" description="Helical" evidence="1">
    <location>
        <begin position="244"/>
        <end position="263"/>
    </location>
</feature>
<feature type="transmembrane region" description="Helical" evidence="1">
    <location>
        <begin position="99"/>
        <end position="123"/>
    </location>
</feature>
<accession>A0A9E7R5P0</accession>
<feature type="transmembrane region" description="Helical" evidence="1">
    <location>
        <begin position="129"/>
        <end position="151"/>
    </location>
</feature>
<evidence type="ECO:0000313" key="2">
    <source>
        <dbReference type="EMBL" id="UWM56082.1"/>
    </source>
</evidence>
<dbReference type="GeneID" id="74942209"/>
<dbReference type="AlphaFoldDB" id="A0A9E7R5P0"/>
<dbReference type="EMBL" id="CP104003">
    <property type="protein sequence ID" value="UWM56082.1"/>
    <property type="molecule type" value="Genomic_DNA"/>
</dbReference>
<reference evidence="2" key="1">
    <citation type="submission" date="2022-09" db="EMBL/GenBank/DDBJ databases">
        <title>Diverse halophilic archaea isolated from saline environments.</title>
        <authorList>
            <person name="Cui H.-L."/>
        </authorList>
    </citation>
    <scope>NUCLEOTIDE SEQUENCE</scope>
    <source>
        <strain evidence="2">ZS-35-S2</strain>
    </source>
</reference>
<gene>
    <name evidence="2" type="ORF">N0B31_07265</name>
</gene>
<evidence type="ECO:0008006" key="4">
    <source>
        <dbReference type="Google" id="ProtNLM"/>
    </source>
</evidence>
<organism evidence="2 3">
    <name type="scientific">Salinirubellus salinus</name>
    <dbReference type="NCBI Taxonomy" id="1364945"/>
    <lineage>
        <taxon>Archaea</taxon>
        <taxon>Methanobacteriati</taxon>
        <taxon>Methanobacteriota</taxon>
        <taxon>Stenosarchaea group</taxon>
        <taxon>Halobacteria</taxon>
        <taxon>Halobacteriales</taxon>
        <taxon>Natronomonadaceae</taxon>
        <taxon>Salinirubellus</taxon>
    </lineage>
</organism>
<dbReference type="KEGG" id="ssai:N0B31_07265"/>
<evidence type="ECO:0000313" key="3">
    <source>
        <dbReference type="Proteomes" id="UP001057580"/>
    </source>
</evidence>
<proteinExistence type="predicted"/>
<keyword evidence="1" id="KW-0812">Transmembrane</keyword>
<evidence type="ECO:0000256" key="1">
    <source>
        <dbReference type="SAM" id="Phobius"/>
    </source>
</evidence>
<keyword evidence="1" id="KW-0472">Membrane</keyword>
<protein>
    <recommendedName>
        <fullName evidence="4">DUF63 family protein</fullName>
    </recommendedName>
</protein>
<feature type="transmembrane region" description="Helical" evidence="1">
    <location>
        <begin position="163"/>
        <end position="183"/>
    </location>
</feature>
<dbReference type="RefSeq" id="WP_260595202.1">
    <property type="nucleotide sequence ID" value="NZ_CP104003.1"/>
</dbReference>